<protein>
    <submittedName>
        <fullName evidence="10">Acyl-CoA dehydrogenase, C-terminal domain protein</fullName>
    </submittedName>
</protein>
<dbReference type="Pfam" id="PF02771">
    <property type="entry name" value="Acyl-CoA_dh_N"/>
    <property type="match status" value="1"/>
</dbReference>
<dbReference type="InterPro" id="IPR037069">
    <property type="entry name" value="AcylCoA_DH/ox_N_sf"/>
</dbReference>
<comment type="caution">
    <text evidence="10">The sequence shown here is derived from an EMBL/GenBank/DDBJ whole genome shotgun (WGS) entry which is preliminary data.</text>
</comment>
<organism evidence="10 11">
    <name type="scientific">Brevibacterium mcbrellneri ATCC 49030</name>
    <dbReference type="NCBI Taxonomy" id="585530"/>
    <lineage>
        <taxon>Bacteria</taxon>
        <taxon>Bacillati</taxon>
        <taxon>Actinomycetota</taxon>
        <taxon>Actinomycetes</taxon>
        <taxon>Micrococcales</taxon>
        <taxon>Brevibacteriaceae</taxon>
        <taxon>Brevibacterium</taxon>
    </lineage>
</organism>
<keyword evidence="3 5" id="KW-0285">Flavoprotein</keyword>
<keyword evidence="4 5" id="KW-0274">FAD</keyword>
<dbReference type="AlphaFoldDB" id="D4YQM5"/>
<reference evidence="10 11" key="1">
    <citation type="submission" date="2010-04" db="EMBL/GenBank/DDBJ databases">
        <authorList>
            <person name="Qin X."/>
            <person name="Bachman B."/>
            <person name="Battles P."/>
            <person name="Bell A."/>
            <person name="Bess C."/>
            <person name="Bickham C."/>
            <person name="Chaboub L."/>
            <person name="Chen D."/>
            <person name="Coyle M."/>
            <person name="Deiros D.R."/>
            <person name="Dinh H."/>
            <person name="Forbes L."/>
            <person name="Fowler G."/>
            <person name="Francisco L."/>
            <person name="Fu Q."/>
            <person name="Gubbala S."/>
            <person name="Hale W."/>
            <person name="Han Y."/>
            <person name="Hemphill L."/>
            <person name="Highlander S.K."/>
            <person name="Hirani K."/>
            <person name="Hogues M."/>
            <person name="Jackson L."/>
            <person name="Jakkamsetti A."/>
            <person name="Javaid M."/>
            <person name="Jiang H."/>
            <person name="Korchina V."/>
            <person name="Kovar C."/>
            <person name="Lara F."/>
            <person name="Lee S."/>
            <person name="Mata R."/>
            <person name="Mathew T."/>
            <person name="Moen C."/>
            <person name="Morales K."/>
            <person name="Munidasa M."/>
            <person name="Nazareth L."/>
            <person name="Ngo R."/>
            <person name="Nguyen L."/>
            <person name="Okwuonu G."/>
            <person name="Ongeri F."/>
            <person name="Patil S."/>
            <person name="Petrosino J."/>
            <person name="Pham C."/>
            <person name="Pham P."/>
            <person name="Pu L.-L."/>
            <person name="Puazo M."/>
            <person name="Raj R."/>
            <person name="Reid J."/>
            <person name="Rouhana J."/>
            <person name="Saada N."/>
            <person name="Shang Y."/>
            <person name="Simmons D."/>
            <person name="Thornton R."/>
            <person name="Warren J."/>
            <person name="Weissenberger G."/>
            <person name="Zhang J."/>
            <person name="Zhang L."/>
            <person name="Zhou C."/>
            <person name="Zhu D."/>
            <person name="Muzny D."/>
            <person name="Worley K."/>
            <person name="Gibbs R."/>
        </authorList>
    </citation>
    <scope>NUCLEOTIDE SEQUENCE [LARGE SCALE GENOMIC DNA]</scope>
    <source>
        <strain evidence="10 11">ATCC 49030</strain>
    </source>
</reference>
<dbReference type="InterPro" id="IPR006091">
    <property type="entry name" value="Acyl-CoA_Oxase/DH_mid-dom"/>
</dbReference>
<dbReference type="InterPro" id="IPR025878">
    <property type="entry name" value="Acyl-CoA_dh-like_C_dom"/>
</dbReference>
<dbReference type="InterPro" id="IPR009100">
    <property type="entry name" value="AcylCoA_DH/oxidase_NM_dom_sf"/>
</dbReference>
<evidence type="ECO:0000313" key="11">
    <source>
        <dbReference type="Proteomes" id="UP000005714"/>
    </source>
</evidence>
<dbReference type="Pfam" id="PF02770">
    <property type="entry name" value="Acyl-CoA_dh_M"/>
    <property type="match status" value="1"/>
</dbReference>
<keyword evidence="5" id="KW-0560">Oxidoreductase</keyword>
<feature type="domain" description="Acyl-CoA dehydrogenase/oxidase C-terminal" evidence="6">
    <location>
        <begin position="300"/>
        <end position="468"/>
    </location>
</feature>
<dbReference type="Proteomes" id="UP000005714">
    <property type="component" value="Unassembled WGS sequence"/>
</dbReference>
<dbReference type="GO" id="GO:0016627">
    <property type="term" value="F:oxidoreductase activity, acting on the CH-CH group of donors"/>
    <property type="evidence" value="ECO:0007669"/>
    <property type="project" value="InterPro"/>
</dbReference>
<evidence type="ECO:0000259" key="9">
    <source>
        <dbReference type="Pfam" id="PF12806"/>
    </source>
</evidence>
<evidence type="ECO:0000259" key="7">
    <source>
        <dbReference type="Pfam" id="PF02770"/>
    </source>
</evidence>
<proteinExistence type="inferred from homology"/>
<keyword evidence="11" id="KW-1185">Reference proteome</keyword>
<dbReference type="InterPro" id="IPR013786">
    <property type="entry name" value="AcylCoA_DH/ox_N"/>
</dbReference>
<dbReference type="Gene3D" id="2.40.110.10">
    <property type="entry name" value="Butyryl-CoA Dehydrogenase, subunit A, domain 2"/>
    <property type="match status" value="1"/>
</dbReference>
<evidence type="ECO:0000259" key="8">
    <source>
        <dbReference type="Pfam" id="PF02771"/>
    </source>
</evidence>
<dbReference type="STRING" id="585530.HMPREF0183_2235"/>
<evidence type="ECO:0000313" key="10">
    <source>
        <dbReference type="EMBL" id="EFG46513.1"/>
    </source>
</evidence>
<comment type="similarity">
    <text evidence="2 5">Belongs to the acyl-CoA dehydrogenase family.</text>
</comment>
<dbReference type="Gene3D" id="1.20.140.10">
    <property type="entry name" value="Butyryl-CoA Dehydrogenase, subunit A, domain 3"/>
    <property type="match status" value="1"/>
</dbReference>
<dbReference type="eggNOG" id="COG1960">
    <property type="taxonomic scope" value="Bacteria"/>
</dbReference>
<gene>
    <name evidence="10" type="primary">fadE</name>
    <name evidence="10" type="ORF">HMPREF0183_2235</name>
</gene>
<dbReference type="OrthoDB" id="2769798at2"/>
<evidence type="ECO:0000256" key="4">
    <source>
        <dbReference type="ARBA" id="ARBA00022827"/>
    </source>
</evidence>
<feature type="domain" description="Acyl-CoA dehydrogenase/oxidase N-terminal" evidence="8">
    <location>
        <begin position="42"/>
        <end position="158"/>
    </location>
</feature>
<dbReference type="PANTHER" id="PTHR42803">
    <property type="entry name" value="ACYL-COA DEHYDROGENASE"/>
    <property type="match status" value="1"/>
</dbReference>
<dbReference type="Pfam" id="PF12806">
    <property type="entry name" value="Acyl-CoA_dh_C"/>
    <property type="match status" value="1"/>
</dbReference>
<accession>D4YQM5</accession>
<feature type="domain" description="Acetyl-CoA dehydrogenase-like C-terminal" evidence="9">
    <location>
        <begin position="485"/>
        <end position="622"/>
    </location>
</feature>
<comment type="cofactor">
    <cofactor evidence="1 5">
        <name>FAD</name>
        <dbReference type="ChEBI" id="CHEBI:57692"/>
    </cofactor>
</comment>
<sequence length="627" mass="67998">MSKSVVFNERDAEYLLYEWLKVDELTQRQRFKEHSRETFDGILDVAKQIALEHFEPHFQKLDANEPRINADGKVELIDDVKLALDAFSAADLMSAAMDEKVGGFQLPMTVARAVYMWFQAANASTYAYAGLTTAAAQTLYQHGSQELIDRFVPHMASGRFFGVMALSEPEVGSSLGDLTTRGEPQPDGTYRLFGTKMWISGGDQEISENIVALVLARHAGENAQPGPKGLSLFAVPKFITDDNGDLGERNAITLVGLNHKMGNRGTTNTLLEFGDDKHRPVNAQGEPTSGAVGYLIGREGEGLALMFHMMNEARVFVGAAAASVGQRSHLTAVRYAGERRQGRLPQDKGHGGPMVPIVEHADVRRMLLASKSYAEVSVALVMFCSRLQDEAQTAEREEDREAAALLLDVLTPIAKSFPSQYALKASDLAIQVHGGYGYTRDFTVEQLYRDNRLNPIHEGTHGIQANDLLGRKVAMRGGAGLDLLVRRIAQTCEAAGAGAGAGADTQVWAAKLRDAVERAVQVTRKVHGRDNANAALKDAALYLEAMGHIVAAWLWLDMVNTIDGPEAGAGEGGAASNDGAGSDATFYAGKRAAAQYFFEYELPHAMTLLDVMENASDVLLDVDPKSL</sequence>
<dbReference type="SUPFAM" id="SSF56645">
    <property type="entry name" value="Acyl-CoA dehydrogenase NM domain-like"/>
    <property type="match status" value="1"/>
</dbReference>
<evidence type="ECO:0000256" key="1">
    <source>
        <dbReference type="ARBA" id="ARBA00001974"/>
    </source>
</evidence>
<dbReference type="InterPro" id="IPR036250">
    <property type="entry name" value="AcylCo_DH-like_C"/>
</dbReference>
<dbReference type="InterPro" id="IPR046373">
    <property type="entry name" value="Acyl-CoA_Oxase/DH_mid-dom_sf"/>
</dbReference>
<dbReference type="EMBL" id="ADNU01000074">
    <property type="protein sequence ID" value="EFG46513.1"/>
    <property type="molecule type" value="Genomic_DNA"/>
</dbReference>
<feature type="domain" description="Acyl-CoA oxidase/dehydrogenase middle" evidence="7">
    <location>
        <begin position="164"/>
        <end position="273"/>
    </location>
</feature>
<evidence type="ECO:0000256" key="3">
    <source>
        <dbReference type="ARBA" id="ARBA00022630"/>
    </source>
</evidence>
<dbReference type="PANTHER" id="PTHR42803:SF3">
    <property type="entry name" value="ACYL-COA DEHYDROGENASE-RELATED"/>
    <property type="match status" value="1"/>
</dbReference>
<dbReference type="Gene3D" id="1.10.540.10">
    <property type="entry name" value="Acyl-CoA dehydrogenase/oxidase, N-terminal domain"/>
    <property type="match status" value="1"/>
</dbReference>
<dbReference type="InterPro" id="IPR009075">
    <property type="entry name" value="AcylCo_DH/oxidase_C"/>
</dbReference>
<evidence type="ECO:0000256" key="5">
    <source>
        <dbReference type="RuleBase" id="RU362125"/>
    </source>
</evidence>
<dbReference type="InterPro" id="IPR052166">
    <property type="entry name" value="Diverse_Acyl-CoA_DH"/>
</dbReference>
<evidence type="ECO:0000256" key="2">
    <source>
        <dbReference type="ARBA" id="ARBA00009347"/>
    </source>
</evidence>
<dbReference type="GO" id="GO:0050660">
    <property type="term" value="F:flavin adenine dinucleotide binding"/>
    <property type="evidence" value="ECO:0007669"/>
    <property type="project" value="InterPro"/>
</dbReference>
<dbReference type="RefSeq" id="WP_005886060.1">
    <property type="nucleotide sequence ID" value="NZ_ADNU01000074.1"/>
</dbReference>
<name>D4YQM5_9MICO</name>
<evidence type="ECO:0000259" key="6">
    <source>
        <dbReference type="Pfam" id="PF00441"/>
    </source>
</evidence>
<dbReference type="Pfam" id="PF00441">
    <property type="entry name" value="Acyl-CoA_dh_1"/>
    <property type="match status" value="1"/>
</dbReference>
<dbReference type="SUPFAM" id="SSF47203">
    <property type="entry name" value="Acyl-CoA dehydrogenase C-terminal domain-like"/>
    <property type="match status" value="1"/>
</dbReference>